<evidence type="ECO:0000256" key="2">
    <source>
        <dbReference type="ARBA" id="ARBA00022722"/>
    </source>
</evidence>
<dbReference type="InterPro" id="IPR044925">
    <property type="entry name" value="His-Me_finger_sf"/>
</dbReference>
<gene>
    <name evidence="6" type="ORF">BPO_2169</name>
</gene>
<dbReference type="CDD" id="cd00063">
    <property type="entry name" value="FN3"/>
    <property type="match status" value="1"/>
</dbReference>
<accession>A0AAU0F5S7</accession>
<dbReference type="SUPFAM" id="SSF49265">
    <property type="entry name" value="Fibronectin type III"/>
    <property type="match status" value="1"/>
</dbReference>
<reference evidence="6" key="1">
    <citation type="submission" date="2023-10" db="EMBL/GenBank/DDBJ databases">
        <title>Characterization and whole genome sequencing of a novel strain of Bergeyella porcorum QD2021 isolated from pig.</title>
        <authorList>
            <person name="Liu G."/>
            <person name="Chen C."/>
            <person name="Han X."/>
        </authorList>
    </citation>
    <scope>NUCLEOTIDE SEQUENCE</scope>
    <source>
        <strain evidence="6">QD2021</strain>
    </source>
</reference>
<dbReference type="EMBL" id="CP136426">
    <property type="protein sequence ID" value="WOC52816.1"/>
    <property type="molecule type" value="Genomic_DNA"/>
</dbReference>
<dbReference type="PANTHER" id="PTHR33607">
    <property type="entry name" value="ENDONUCLEASE-1"/>
    <property type="match status" value="1"/>
</dbReference>
<dbReference type="PROSITE" id="PS50853">
    <property type="entry name" value="FN3"/>
    <property type="match status" value="1"/>
</dbReference>
<dbReference type="KEGG" id="bpor:BPO_2169"/>
<dbReference type="InterPro" id="IPR003961">
    <property type="entry name" value="FN3_dom"/>
</dbReference>
<dbReference type="PANTHER" id="PTHR33607:SF2">
    <property type="entry name" value="ENDONUCLEASE-1"/>
    <property type="match status" value="1"/>
</dbReference>
<dbReference type="GO" id="GO:0016787">
    <property type="term" value="F:hydrolase activity"/>
    <property type="evidence" value="ECO:0007669"/>
    <property type="project" value="UniProtKB-KW"/>
</dbReference>
<feature type="domain" description="Fibronectin type-III" evidence="5">
    <location>
        <begin position="55"/>
        <end position="140"/>
    </location>
</feature>
<proteinExistence type="inferred from homology"/>
<organism evidence="6 7">
    <name type="scientific">Bergeyella porcorum</name>
    <dbReference type="NCBI Taxonomy" id="1735111"/>
    <lineage>
        <taxon>Bacteria</taxon>
        <taxon>Pseudomonadati</taxon>
        <taxon>Bacteroidota</taxon>
        <taxon>Flavobacteriia</taxon>
        <taxon>Flavobacteriales</taxon>
        <taxon>Weeksellaceae</taxon>
        <taxon>Bergeyella</taxon>
    </lineage>
</organism>
<dbReference type="InterPro" id="IPR007346">
    <property type="entry name" value="Endonuclease-I"/>
</dbReference>
<dbReference type="GO" id="GO:0004518">
    <property type="term" value="F:nuclease activity"/>
    <property type="evidence" value="ECO:0007669"/>
    <property type="project" value="UniProtKB-KW"/>
</dbReference>
<dbReference type="InterPro" id="IPR036116">
    <property type="entry name" value="FN3_sf"/>
</dbReference>
<keyword evidence="2" id="KW-0540">Nuclease</keyword>
<dbReference type="RefSeq" id="WP_327984154.1">
    <property type="nucleotide sequence ID" value="NZ_CP136426.1"/>
</dbReference>
<dbReference type="Proteomes" id="UP001432059">
    <property type="component" value="Chromosome"/>
</dbReference>
<dbReference type="InterPro" id="IPR013783">
    <property type="entry name" value="Ig-like_fold"/>
</dbReference>
<evidence type="ECO:0000256" key="3">
    <source>
        <dbReference type="ARBA" id="ARBA00022729"/>
    </source>
</evidence>
<comment type="similarity">
    <text evidence="1">Belongs to the EndA/NucM nuclease family.</text>
</comment>
<dbReference type="SUPFAM" id="SSF54060">
    <property type="entry name" value="His-Me finger endonucleases"/>
    <property type="match status" value="1"/>
</dbReference>
<keyword evidence="7" id="KW-1185">Reference proteome</keyword>
<keyword evidence="3" id="KW-0732">Signal</keyword>
<dbReference type="Pfam" id="PF00041">
    <property type="entry name" value="fn3"/>
    <property type="match status" value="1"/>
</dbReference>
<protein>
    <submittedName>
        <fullName evidence="6">Por secretion system C-terminal sorting domain-containing protein</fullName>
    </submittedName>
</protein>
<evidence type="ECO:0000313" key="6">
    <source>
        <dbReference type="EMBL" id="WOC52816.1"/>
    </source>
</evidence>
<dbReference type="InterPro" id="IPR026444">
    <property type="entry name" value="Secre_tail"/>
</dbReference>
<dbReference type="NCBIfam" id="TIGR04183">
    <property type="entry name" value="Por_Secre_tail"/>
    <property type="match status" value="1"/>
</dbReference>
<evidence type="ECO:0000256" key="1">
    <source>
        <dbReference type="ARBA" id="ARBA00006429"/>
    </source>
</evidence>
<name>A0AAU0F5S7_9FLAO</name>
<keyword evidence="4" id="KW-0378">Hydrolase</keyword>
<dbReference type="SMART" id="SM00060">
    <property type="entry name" value="FN3"/>
    <property type="match status" value="1"/>
</dbReference>
<dbReference type="AlphaFoldDB" id="A0AAU0F5S7"/>
<dbReference type="Pfam" id="PF18962">
    <property type="entry name" value="Por_Secre_tail"/>
    <property type="match status" value="1"/>
</dbReference>
<evidence type="ECO:0000259" key="5">
    <source>
        <dbReference type="PROSITE" id="PS50853"/>
    </source>
</evidence>
<dbReference type="Gene3D" id="2.60.40.10">
    <property type="entry name" value="Immunoglobulins"/>
    <property type="match status" value="1"/>
</dbReference>
<evidence type="ECO:0000313" key="7">
    <source>
        <dbReference type="Proteomes" id="UP001432059"/>
    </source>
</evidence>
<sequence length="367" mass="39902">MLLQWNAQDPVSERERVRNNAGYNFQGNRNPYVDHPEFVTLVWGNSSNDTEAPSIPTNLTTNTITSSSVQLNWTASTDNVAVLVYDIFVDDVLKGTSAQPSYNVTGLSPQTSYTFKVRAKDAAGNLSAFSNIVTATTLAGTPVPPTTATCGTENFETIPNANSSYTTRTWSNNNITWTATDARTDLSINGRAITIRNGSLTSSNISGGIGSLSVVLKREFSGSSGRFEVLVNGVSKGFLDYNATATTQRLENINVEGNFTLELKNTSTKERVSLDDLSWTCYTNTLSTNEVSNYKKLSITPNPVKNGTLYLSGLQETVKVEIYNTAGQLVQMVDKVSQSNNAIQVKHLQKGVYILKAGNSIAKFIIE</sequence>
<evidence type="ECO:0000256" key="4">
    <source>
        <dbReference type="ARBA" id="ARBA00022801"/>
    </source>
</evidence>
<dbReference type="Pfam" id="PF04231">
    <property type="entry name" value="Endonuclease_1"/>
    <property type="match status" value="1"/>
</dbReference>